<keyword evidence="1" id="KW-0831">Ubiquinone biosynthesis</keyword>
<dbReference type="PANTHER" id="PTHR38693">
    <property type="entry name" value="UBIQUINONE BIOSYNTHESIS PROTEIN UBIJ"/>
    <property type="match status" value="1"/>
</dbReference>
<feature type="domain" description="SCP2" evidence="2">
    <location>
        <begin position="10"/>
        <end position="101"/>
    </location>
</feature>
<dbReference type="HAMAP" id="MF_02215">
    <property type="entry name" value="UbiJ"/>
    <property type="match status" value="1"/>
</dbReference>
<name>A0ABW8GL14_9PROT</name>
<comment type="subcellular location">
    <subcellularLocation>
        <location evidence="1">Cytoplasm</location>
    </subcellularLocation>
</comment>
<sequence>MLKPLLTRLLNHLLAQNSWAAEALQPFGGKHARLILPPLSATIIVLEDGGLALAGETASVDATITVPPSVALRILAGDDHAGASASITGDTEFAAGLARVLQGISWEYEEDLSRIVGDIPAHEIAKFGRSAVERTKRQAHNVASMLAEYWQEEQPLLAKPRHVTQFIKDVDILQEDTERLAKRINKLKHRLQADQ</sequence>
<comment type="pathway">
    <text evidence="1">Cofactor biosynthesis; ubiquinone biosynthesis.</text>
</comment>
<dbReference type="Proteomes" id="UP001617669">
    <property type="component" value="Unassembled WGS sequence"/>
</dbReference>
<dbReference type="EMBL" id="JBIWXY010000001">
    <property type="protein sequence ID" value="MFJ5445839.1"/>
    <property type="molecule type" value="Genomic_DNA"/>
</dbReference>
<keyword evidence="1" id="KW-0963">Cytoplasm</keyword>
<proteinExistence type="inferred from homology"/>
<gene>
    <name evidence="1" type="primary">ubiJ</name>
    <name evidence="3" type="ORF">ACIKP9_06310</name>
</gene>
<dbReference type="PANTHER" id="PTHR38693:SF1">
    <property type="entry name" value="UBIQUINONE BIOSYNTHESIS ACCESSORY FACTOR UBIJ"/>
    <property type="match status" value="1"/>
</dbReference>
<organism evidence="3 4">
    <name type="scientific">Methylobacillus methanolivorans</name>
    <dbReference type="NCBI Taxonomy" id="1848927"/>
    <lineage>
        <taxon>Bacteria</taxon>
        <taxon>Pseudomonadati</taxon>
        <taxon>Pseudomonadota</taxon>
        <taxon>Betaproteobacteria</taxon>
        <taxon>Nitrosomonadales</taxon>
        <taxon>Methylophilaceae</taxon>
        <taxon>Methylobacillus</taxon>
    </lineage>
</organism>
<comment type="caution">
    <text evidence="3">The sequence shown here is derived from an EMBL/GenBank/DDBJ whole genome shotgun (WGS) entry which is preliminary data.</text>
</comment>
<keyword evidence="4" id="KW-1185">Reference proteome</keyword>
<comment type="function">
    <text evidence="1">Required for ubiquinone (coenzyme Q) biosynthesis. Binds hydrophobic ubiquinone biosynthetic intermediates via its SCP2 domain and is essential for the stability of the Ubi complex. May constitute a docking platform where Ubi enzymes assemble and access their SCP2-bound polyprenyl substrates.</text>
</comment>
<evidence type="ECO:0000313" key="4">
    <source>
        <dbReference type="Proteomes" id="UP001617669"/>
    </source>
</evidence>
<evidence type="ECO:0000256" key="1">
    <source>
        <dbReference type="HAMAP-Rule" id="MF_02215"/>
    </source>
</evidence>
<dbReference type="InterPro" id="IPR038989">
    <property type="entry name" value="UbiJ"/>
</dbReference>
<dbReference type="RefSeq" id="WP_400880713.1">
    <property type="nucleotide sequence ID" value="NZ_JBIWXY010000001.1"/>
</dbReference>
<evidence type="ECO:0000259" key="2">
    <source>
        <dbReference type="Pfam" id="PF02036"/>
    </source>
</evidence>
<evidence type="ECO:0000313" key="3">
    <source>
        <dbReference type="EMBL" id="MFJ5445839.1"/>
    </source>
</evidence>
<comment type="similarity">
    <text evidence="1">Belongs to the UbiJ family.</text>
</comment>
<accession>A0ABW8GL14</accession>
<dbReference type="Pfam" id="PF02036">
    <property type="entry name" value="SCP2"/>
    <property type="match status" value="1"/>
</dbReference>
<protein>
    <recommendedName>
        <fullName evidence="1">Ubiquinone biosynthesis accessory factor UbiJ</fullName>
    </recommendedName>
</protein>
<reference evidence="3 4" key="1">
    <citation type="submission" date="2024-11" db="EMBL/GenBank/DDBJ databases">
        <authorList>
            <person name="Kaparullina E.N."/>
            <person name="Delegan Y.A."/>
            <person name="Doronina N.V."/>
        </authorList>
    </citation>
    <scope>NUCLEOTIDE SEQUENCE [LARGE SCALE GENOMIC DNA]</scope>
    <source>
        <strain evidence="3 4">7sh_L</strain>
    </source>
</reference>
<dbReference type="InterPro" id="IPR003033">
    <property type="entry name" value="SCP2_sterol-bd_dom"/>
</dbReference>